<dbReference type="SUPFAM" id="SSF118116">
    <property type="entry name" value="DNA mismatch repair protein MutL"/>
    <property type="match status" value="1"/>
</dbReference>
<dbReference type="Pfam" id="PF01119">
    <property type="entry name" value="DNA_mis_repair"/>
    <property type="match status" value="1"/>
</dbReference>
<proteinExistence type="inferred from homology"/>
<dbReference type="PANTHER" id="PTHR10073:SF12">
    <property type="entry name" value="DNA MISMATCH REPAIR PROTEIN MLH1"/>
    <property type="match status" value="1"/>
</dbReference>
<evidence type="ECO:0000256" key="4">
    <source>
        <dbReference type="HAMAP-Rule" id="MF_00149"/>
    </source>
</evidence>
<dbReference type="GO" id="GO:0032300">
    <property type="term" value="C:mismatch repair complex"/>
    <property type="evidence" value="ECO:0007669"/>
    <property type="project" value="InterPro"/>
</dbReference>
<evidence type="ECO:0000256" key="2">
    <source>
        <dbReference type="ARBA" id="ARBA00022763"/>
    </source>
</evidence>
<evidence type="ECO:0000259" key="6">
    <source>
        <dbReference type="SMART" id="SM01340"/>
    </source>
</evidence>
<dbReference type="AlphaFoldDB" id="A0A1G9X2X6"/>
<keyword evidence="2 4" id="KW-0227">DNA damage</keyword>
<dbReference type="NCBIfam" id="TIGR00585">
    <property type="entry name" value="mutl"/>
    <property type="match status" value="1"/>
</dbReference>
<dbReference type="InterPro" id="IPR036890">
    <property type="entry name" value="HATPase_C_sf"/>
</dbReference>
<dbReference type="CDD" id="cd16926">
    <property type="entry name" value="HATPase_MutL-MLH-PMS-like"/>
    <property type="match status" value="1"/>
</dbReference>
<evidence type="ECO:0000256" key="3">
    <source>
        <dbReference type="ARBA" id="ARBA00023204"/>
    </source>
</evidence>
<dbReference type="SUPFAM" id="SSF54211">
    <property type="entry name" value="Ribosomal protein S5 domain 2-like"/>
    <property type="match status" value="1"/>
</dbReference>
<dbReference type="InterPro" id="IPR020667">
    <property type="entry name" value="DNA_mismatch_repair_MutL"/>
</dbReference>
<dbReference type="PANTHER" id="PTHR10073">
    <property type="entry name" value="DNA MISMATCH REPAIR PROTEIN MLH, PMS, MUTL"/>
    <property type="match status" value="1"/>
</dbReference>
<dbReference type="Proteomes" id="UP000199182">
    <property type="component" value="Unassembled WGS sequence"/>
</dbReference>
<dbReference type="InterPro" id="IPR014721">
    <property type="entry name" value="Ribsml_uS5_D2-typ_fold_subgr"/>
</dbReference>
<feature type="domain" description="DNA mismatch repair protein S5" evidence="6">
    <location>
        <begin position="209"/>
        <end position="327"/>
    </location>
</feature>
<dbReference type="GO" id="GO:0016887">
    <property type="term" value="F:ATP hydrolysis activity"/>
    <property type="evidence" value="ECO:0007669"/>
    <property type="project" value="InterPro"/>
</dbReference>
<name>A0A1G9X2X6_9FIRM</name>
<dbReference type="InterPro" id="IPR037198">
    <property type="entry name" value="MutL_C_sf"/>
</dbReference>
<reference evidence="7 8" key="1">
    <citation type="submission" date="2016-10" db="EMBL/GenBank/DDBJ databases">
        <authorList>
            <person name="de Groot N.N."/>
        </authorList>
    </citation>
    <scope>NUCLEOTIDE SEQUENCE [LARGE SCALE GENOMIC DNA]</scope>
    <source>
        <strain evidence="7 8">CGMCC 1.5012</strain>
    </source>
</reference>
<dbReference type="HAMAP" id="MF_00149">
    <property type="entry name" value="DNA_mis_repair"/>
    <property type="match status" value="1"/>
</dbReference>
<accession>A0A1G9X2X6</accession>
<dbReference type="InterPro" id="IPR013507">
    <property type="entry name" value="DNA_mismatch_S5_2-like"/>
</dbReference>
<dbReference type="SMART" id="SM01340">
    <property type="entry name" value="DNA_mis_repair"/>
    <property type="match status" value="1"/>
</dbReference>
<dbReference type="RefSeq" id="WP_092638628.1">
    <property type="nucleotide sequence ID" value="NZ_FNID01000007.1"/>
</dbReference>
<sequence>MNRIQVLPKQVAELIAAGEVVERPASVVKELVENSIDAGASSVTVEIQNGGVSYIRVTDDGCGILREDVHNAFVSHATSKIKGEDDLYNIGTLGFRGEALASIAAVARVSLLTRTAEELAGTSVQAEGGQILSVEDAGCPVGTTIIVRDLFYNTPARMKFLKKDVSEANAVAACLDRIALSHPEVSLRFIREQKTTLHTSGDNNLLSCAYGVFGRDFAKGLIEASYESDGVSAGGLISKPEESRATRGMQYFFVNGRFVRTRTAMAALEEAFKGSITVGKFPSCILNITMPYHLVDVNVHPAKVEVRFVNERLVFDAVYFAAKNALAALNEPPKLQAKAVQHMASVQQMFHPQMDKPEQQRITVQKQPDAFSTVSSVQYRETLPQFRDVSPPLYSSRGKPAEITVSLPPRPTVQQNEEAMAQMVKEPETAQIYTLTAEKTLPEKLPIVQRQIEPDSPAKLIGEAFDTYILLQKGEDILVVDKHAAHERILYERLRAQHKQLTAQTLLTPVTVTLPKEEYAAITESLERLAELGFAFEDFGTGSILVREFPLELAKEDIHAVVEELAESLIKNKRSVTPHVIDELFHSIACRSAIKAHDKSDTKELLELIELLAENNELKHCPHGRPIVAAIEKKELEKRFGRV</sequence>
<evidence type="ECO:0000256" key="1">
    <source>
        <dbReference type="ARBA" id="ARBA00006082"/>
    </source>
</evidence>
<dbReference type="Pfam" id="PF08676">
    <property type="entry name" value="MutL_C"/>
    <property type="match status" value="1"/>
</dbReference>
<dbReference type="InterPro" id="IPR020568">
    <property type="entry name" value="Ribosomal_Su5_D2-typ_SF"/>
</dbReference>
<comment type="similarity">
    <text evidence="1 4">Belongs to the DNA mismatch repair MutL/HexB family.</text>
</comment>
<dbReference type="STRING" id="258515.SAMN05192585_10773"/>
<evidence type="ECO:0000259" key="5">
    <source>
        <dbReference type="SMART" id="SM00853"/>
    </source>
</evidence>
<gene>
    <name evidence="4" type="primary">mutL</name>
    <name evidence="7" type="ORF">SAMN05192585_10773</name>
</gene>
<keyword evidence="3 4" id="KW-0234">DNA repair</keyword>
<dbReference type="InterPro" id="IPR002099">
    <property type="entry name" value="MutL/Mlh/PMS"/>
</dbReference>
<dbReference type="InterPro" id="IPR038973">
    <property type="entry name" value="MutL/Mlh/Pms-like"/>
</dbReference>
<dbReference type="GO" id="GO:0005524">
    <property type="term" value="F:ATP binding"/>
    <property type="evidence" value="ECO:0007669"/>
    <property type="project" value="InterPro"/>
</dbReference>
<dbReference type="OrthoDB" id="9763467at2"/>
<dbReference type="InterPro" id="IPR042121">
    <property type="entry name" value="MutL_C_regsub"/>
</dbReference>
<dbReference type="SUPFAM" id="SSF55874">
    <property type="entry name" value="ATPase domain of HSP90 chaperone/DNA topoisomerase II/histidine kinase"/>
    <property type="match status" value="1"/>
</dbReference>
<dbReference type="SMART" id="SM00853">
    <property type="entry name" value="MutL_C"/>
    <property type="match status" value="1"/>
</dbReference>
<dbReference type="GO" id="GO:0030983">
    <property type="term" value="F:mismatched DNA binding"/>
    <property type="evidence" value="ECO:0007669"/>
    <property type="project" value="InterPro"/>
</dbReference>
<dbReference type="InterPro" id="IPR014790">
    <property type="entry name" value="MutL_C"/>
</dbReference>
<feature type="domain" description="MutL C-terminal dimerisation" evidence="5">
    <location>
        <begin position="460"/>
        <end position="600"/>
    </location>
</feature>
<dbReference type="Gene3D" id="3.30.230.10">
    <property type="match status" value="1"/>
</dbReference>
<dbReference type="EMBL" id="FNID01000007">
    <property type="protein sequence ID" value="SDM91068.1"/>
    <property type="molecule type" value="Genomic_DNA"/>
</dbReference>
<organism evidence="7 8">
    <name type="scientific">Acetanaerobacterium elongatum</name>
    <dbReference type="NCBI Taxonomy" id="258515"/>
    <lineage>
        <taxon>Bacteria</taxon>
        <taxon>Bacillati</taxon>
        <taxon>Bacillota</taxon>
        <taxon>Clostridia</taxon>
        <taxon>Eubacteriales</taxon>
        <taxon>Oscillospiraceae</taxon>
        <taxon>Acetanaerobacterium</taxon>
    </lineage>
</organism>
<evidence type="ECO:0000313" key="7">
    <source>
        <dbReference type="EMBL" id="SDM91068.1"/>
    </source>
</evidence>
<protein>
    <recommendedName>
        <fullName evidence="4">DNA mismatch repair protein MutL</fullName>
    </recommendedName>
</protein>
<dbReference type="FunFam" id="3.30.565.10:FF:000003">
    <property type="entry name" value="DNA mismatch repair endonuclease MutL"/>
    <property type="match status" value="1"/>
</dbReference>
<keyword evidence="8" id="KW-1185">Reference proteome</keyword>
<dbReference type="Gene3D" id="3.30.565.10">
    <property type="entry name" value="Histidine kinase-like ATPase, C-terminal domain"/>
    <property type="match status" value="1"/>
</dbReference>
<dbReference type="InterPro" id="IPR014762">
    <property type="entry name" value="DNA_mismatch_repair_CS"/>
</dbReference>
<dbReference type="GO" id="GO:0006298">
    <property type="term" value="P:mismatch repair"/>
    <property type="evidence" value="ECO:0007669"/>
    <property type="project" value="UniProtKB-UniRule"/>
</dbReference>
<dbReference type="Gene3D" id="3.30.1540.20">
    <property type="entry name" value="MutL, C-terminal domain, dimerisation subdomain"/>
    <property type="match status" value="1"/>
</dbReference>
<evidence type="ECO:0000313" key="8">
    <source>
        <dbReference type="Proteomes" id="UP000199182"/>
    </source>
</evidence>
<dbReference type="Pfam" id="PF13589">
    <property type="entry name" value="HATPase_c_3"/>
    <property type="match status" value="1"/>
</dbReference>
<comment type="function">
    <text evidence="4">This protein is involved in the repair of mismatches in DNA. It is required for dam-dependent methyl-directed DNA mismatch repair. May act as a 'molecular matchmaker', a protein that promotes the formation of a stable complex between two or more DNA-binding proteins in an ATP-dependent manner without itself being part of a final effector complex.</text>
</comment>
<dbReference type="GO" id="GO:0140664">
    <property type="term" value="F:ATP-dependent DNA damage sensor activity"/>
    <property type="evidence" value="ECO:0007669"/>
    <property type="project" value="InterPro"/>
</dbReference>
<dbReference type="InterPro" id="IPR042120">
    <property type="entry name" value="MutL_C_dimsub"/>
</dbReference>
<dbReference type="CDD" id="cd00782">
    <property type="entry name" value="MutL_Trans"/>
    <property type="match status" value="1"/>
</dbReference>
<dbReference type="Gene3D" id="3.30.1370.100">
    <property type="entry name" value="MutL, C-terminal domain, regulatory subdomain"/>
    <property type="match status" value="1"/>
</dbReference>
<dbReference type="PROSITE" id="PS00058">
    <property type="entry name" value="DNA_MISMATCH_REPAIR_1"/>
    <property type="match status" value="1"/>
</dbReference>